<gene>
    <name evidence="2" type="ORF">LCPAC404_00340</name>
</gene>
<name>A0A481ZDV3_9VIRU</name>
<dbReference type="InterPro" id="IPR012337">
    <property type="entry name" value="RNaseH-like_sf"/>
</dbReference>
<dbReference type="GO" id="GO:0004523">
    <property type="term" value="F:RNA-DNA hybrid ribonuclease activity"/>
    <property type="evidence" value="ECO:0007669"/>
    <property type="project" value="InterPro"/>
</dbReference>
<dbReference type="Pfam" id="PF13456">
    <property type="entry name" value="RVT_3"/>
    <property type="match status" value="2"/>
</dbReference>
<protein>
    <submittedName>
        <fullName evidence="2">Ribonuclease H</fullName>
    </submittedName>
</protein>
<dbReference type="EMBL" id="MK500594">
    <property type="protein sequence ID" value="QBK93330.1"/>
    <property type="molecule type" value="Genomic_DNA"/>
</dbReference>
<evidence type="ECO:0000313" key="2">
    <source>
        <dbReference type="EMBL" id="QBK93330.1"/>
    </source>
</evidence>
<dbReference type="PANTHER" id="PTHR48475">
    <property type="entry name" value="RIBONUCLEASE H"/>
    <property type="match status" value="1"/>
</dbReference>
<feature type="domain" description="RNase H type-1" evidence="1">
    <location>
        <begin position="10"/>
        <end position="141"/>
    </location>
</feature>
<dbReference type="FunFam" id="3.30.420.10:FF:000076">
    <property type="entry name" value="RBR-type E3 ubiquitin transferase"/>
    <property type="match status" value="1"/>
</dbReference>
<organism evidence="2">
    <name type="scientific">Pithovirus LCPAC404</name>
    <dbReference type="NCBI Taxonomy" id="2506597"/>
    <lineage>
        <taxon>Viruses</taxon>
        <taxon>Pithoviruses</taxon>
    </lineage>
</organism>
<dbReference type="Gene3D" id="3.30.420.10">
    <property type="entry name" value="Ribonuclease H-like superfamily/Ribonuclease H"/>
    <property type="match status" value="2"/>
</dbReference>
<dbReference type="PANTHER" id="PTHR48475:SF1">
    <property type="entry name" value="RNASE H TYPE-1 DOMAIN-CONTAINING PROTEIN"/>
    <property type="match status" value="1"/>
</dbReference>
<sequence>MYINIGCCQQQTMYKLFFDGCSKGNPGRSGAGAIIKKDEKTITAVNKYLGDKVTNNCAEYGGLIFGLKTAFEMRIKHIDVYGDSSLIINQMNRLWKVKNSKLKQLNSEVLKLADKFEHISYNHVYREDNTEADHQANCALNVINLSTEIRSQTEPRESDHSLYSDETKTMVKHEDSYNLFLHVDTCRKFGASGIGVLIRAKNDGKKVFVSSMYMKNETKDFAYYNGLILGLNVAHQMGIKYIDVYGNFLLIIDQMNKKCNIKSPNLKQLNSEVTKLASKFEHISYTYISEDDNKETKIQAESAIIF</sequence>
<evidence type="ECO:0000259" key="1">
    <source>
        <dbReference type="PROSITE" id="PS50879"/>
    </source>
</evidence>
<reference evidence="2" key="1">
    <citation type="journal article" date="2019" name="MBio">
        <title>Virus Genomes from Deep Sea Sediments Expand the Ocean Megavirome and Support Independent Origins of Viral Gigantism.</title>
        <authorList>
            <person name="Backstrom D."/>
            <person name="Yutin N."/>
            <person name="Jorgensen S.L."/>
            <person name="Dharamshi J."/>
            <person name="Homa F."/>
            <person name="Zaremba-Niedwiedzka K."/>
            <person name="Spang A."/>
            <person name="Wolf Y.I."/>
            <person name="Koonin E.V."/>
            <person name="Ettema T.J."/>
        </authorList>
    </citation>
    <scope>NUCLEOTIDE SEQUENCE</scope>
</reference>
<proteinExistence type="predicted"/>
<dbReference type="PROSITE" id="PS50879">
    <property type="entry name" value="RNASE_H_1"/>
    <property type="match status" value="1"/>
</dbReference>
<dbReference type="CDD" id="cd09279">
    <property type="entry name" value="RNase_HI_like"/>
    <property type="match status" value="1"/>
</dbReference>
<accession>A0A481ZDV3</accession>
<dbReference type="SUPFAM" id="SSF53098">
    <property type="entry name" value="Ribonuclease H-like"/>
    <property type="match status" value="2"/>
</dbReference>
<dbReference type="InterPro" id="IPR036397">
    <property type="entry name" value="RNaseH_sf"/>
</dbReference>
<dbReference type="InterPro" id="IPR002156">
    <property type="entry name" value="RNaseH_domain"/>
</dbReference>
<dbReference type="GO" id="GO:0003676">
    <property type="term" value="F:nucleic acid binding"/>
    <property type="evidence" value="ECO:0007669"/>
    <property type="project" value="InterPro"/>
</dbReference>